<protein>
    <submittedName>
        <fullName evidence="2">Uncharacterized protein</fullName>
    </submittedName>
</protein>
<reference evidence="2 3" key="1">
    <citation type="submission" date="2018-10" db="EMBL/GenBank/DDBJ databases">
        <title>Genome assembly for a Yunnan-Guizhou Plateau 3E fish, Anabarilius grahami (Regan), and its evolutionary and genetic applications.</title>
        <authorList>
            <person name="Jiang W."/>
        </authorList>
    </citation>
    <scope>NUCLEOTIDE SEQUENCE [LARGE SCALE GENOMIC DNA]</scope>
    <source>
        <strain evidence="2">AG-KIZ</strain>
        <tissue evidence="2">Muscle</tissue>
    </source>
</reference>
<feature type="region of interest" description="Disordered" evidence="1">
    <location>
        <begin position="94"/>
        <end position="149"/>
    </location>
</feature>
<gene>
    <name evidence="2" type="ORF">DPX16_21918</name>
</gene>
<sequence length="288" mass="31229">MDYAKKFALFCFFTQEIIHLALTCHFDDETLKSLFWIGANYHHPMESIASRTRTSPDPEPGSSPTPRTESFHQPQTRLPDTEFMRTEVTLPPCSASPPVPLLPDVRHPAPSPGTSCDVEPQVVRPSTTPKHEDPVASPSTVDLFAPSRPVDLPAPSRLLTPMVPPETLRLTAPPVSLDRPAPPWSVVPPLPSRTCRLFVPLCPSTPTDTGGSSFPSGRQATSVFCRTGVTSAFWVSNSTYVDRRRDVAGVSVCTPGSTCRVSVGCPPDAVSLPYTISVPNSSTLLWTV</sequence>
<feature type="region of interest" description="Disordered" evidence="1">
    <location>
        <begin position="49"/>
        <end position="78"/>
    </location>
</feature>
<dbReference type="AlphaFoldDB" id="A0A3N0XN87"/>
<dbReference type="EMBL" id="RJVU01069130">
    <property type="protein sequence ID" value="ROI74369.1"/>
    <property type="molecule type" value="Genomic_DNA"/>
</dbReference>
<keyword evidence="3" id="KW-1185">Reference proteome</keyword>
<comment type="caution">
    <text evidence="2">The sequence shown here is derived from an EMBL/GenBank/DDBJ whole genome shotgun (WGS) entry which is preliminary data.</text>
</comment>
<name>A0A3N0XN87_ANAGA</name>
<evidence type="ECO:0000313" key="2">
    <source>
        <dbReference type="EMBL" id="ROI74369.1"/>
    </source>
</evidence>
<proteinExistence type="predicted"/>
<evidence type="ECO:0000256" key="1">
    <source>
        <dbReference type="SAM" id="MobiDB-lite"/>
    </source>
</evidence>
<organism evidence="2 3">
    <name type="scientific">Anabarilius grahami</name>
    <name type="common">Kanglang fish</name>
    <name type="synonym">Barilius grahami</name>
    <dbReference type="NCBI Taxonomy" id="495550"/>
    <lineage>
        <taxon>Eukaryota</taxon>
        <taxon>Metazoa</taxon>
        <taxon>Chordata</taxon>
        <taxon>Craniata</taxon>
        <taxon>Vertebrata</taxon>
        <taxon>Euteleostomi</taxon>
        <taxon>Actinopterygii</taxon>
        <taxon>Neopterygii</taxon>
        <taxon>Teleostei</taxon>
        <taxon>Ostariophysi</taxon>
        <taxon>Cypriniformes</taxon>
        <taxon>Xenocyprididae</taxon>
        <taxon>Xenocypridinae</taxon>
        <taxon>Xenocypridinae incertae sedis</taxon>
        <taxon>Anabarilius</taxon>
    </lineage>
</organism>
<accession>A0A3N0XN87</accession>
<evidence type="ECO:0000313" key="3">
    <source>
        <dbReference type="Proteomes" id="UP000281406"/>
    </source>
</evidence>
<dbReference type="Proteomes" id="UP000281406">
    <property type="component" value="Unassembled WGS sequence"/>
</dbReference>
<feature type="compositionally biased region" description="Polar residues" evidence="1">
    <location>
        <begin position="64"/>
        <end position="78"/>
    </location>
</feature>